<reference evidence="11" key="2">
    <citation type="submission" date="2024-01" db="EMBL/GenBank/DDBJ databases">
        <title>Comparative genomics of Cryptococcus and Kwoniella reveals pathogenesis evolution and contrasting modes of karyotype evolution via chromosome fusion or intercentromeric recombination.</title>
        <authorList>
            <person name="Coelho M.A."/>
            <person name="David-Palma M."/>
            <person name="Shea T."/>
            <person name="Bowers K."/>
            <person name="Mcginley-Smith S."/>
            <person name="Mohammad A.W."/>
            <person name="Gnirke A."/>
            <person name="Yurkov A.M."/>
            <person name="Nowrousian M."/>
            <person name="Sun S."/>
            <person name="Cuomo C.A."/>
            <person name="Heitman J."/>
        </authorList>
    </citation>
    <scope>NUCLEOTIDE SEQUENCE</scope>
    <source>
        <strain evidence="11">IND107</strain>
    </source>
</reference>
<sequence>MDQSSSSSSSRHLQFGGPGARTILDDGPGSSSLPDSQGYLENEYESQPMGAGQLSQQSREAHTASPSLEGASMKRVGGKANVSSACGPCKRAHLACDIGRPCKRCMNMGKQDQCEDVPHKKRGRPKIARPPLGEPYHRTSRPVPVAADASGIGRWRGPSVYDAPFVPNMDAVPGPPMAGRISPRRASSSSMDASAANYPTPDPTAHPFTLFTTTDFKILRASPSCFSLVGYHPNEFVNLNLLDWIHPQDRHLIDMERNRLLAVPYIEGQLRSVEVTQATITQKTELELLSPAEGMREPYPNKNVRVLHADNRFSPFNVRLHLGGGLGASLWQPVTLGRVYLVVSFLAIPRSHHFPPDVAPVRRVSQINPPTPITSAPAMPGQGLPGFSSIAAGVDGPQPRYDQPPPQVYYPPPQQPPTARPPPPLTAQPYPSYPQTAMPANAPMYPLRRSSSPNSAYRPPQTASYPVSASEYQVPPGFYQPPGPPPLGPPTTIAGAKYRRSSYEEWRMAQQVGASAPLPPPRDHAAVAGGSSNDGIRRTWEL</sequence>
<dbReference type="Proteomes" id="UP000054399">
    <property type="component" value="Unassembled WGS sequence"/>
</dbReference>
<feature type="compositionally biased region" description="Low complexity" evidence="8">
    <location>
        <begin position="1"/>
        <end position="10"/>
    </location>
</feature>
<dbReference type="SUPFAM" id="SSF55785">
    <property type="entry name" value="PYP-like sensor domain (PAS domain)"/>
    <property type="match status" value="1"/>
</dbReference>
<dbReference type="InterPro" id="IPR036864">
    <property type="entry name" value="Zn2-C6_fun-type_DNA-bd_sf"/>
</dbReference>
<feature type="region of interest" description="Disordered" evidence="8">
    <location>
        <begin position="1"/>
        <end position="84"/>
    </location>
</feature>
<keyword evidence="1" id="KW-0479">Metal-binding</keyword>
<feature type="compositionally biased region" description="Low complexity" evidence="8">
    <location>
        <begin position="179"/>
        <end position="196"/>
    </location>
</feature>
<evidence type="ECO:0000256" key="5">
    <source>
        <dbReference type="ARBA" id="ARBA00023163"/>
    </source>
</evidence>
<feature type="domain" description="PAS" evidence="10">
    <location>
        <begin position="217"/>
        <end position="250"/>
    </location>
</feature>
<evidence type="ECO:0000313" key="11">
    <source>
        <dbReference type="EMBL" id="KAL0245682.1"/>
    </source>
</evidence>
<organism evidence="11 12">
    <name type="scientific">Cryptococcus tetragattii IND107</name>
    <dbReference type="NCBI Taxonomy" id="1296105"/>
    <lineage>
        <taxon>Eukaryota</taxon>
        <taxon>Fungi</taxon>
        <taxon>Dikarya</taxon>
        <taxon>Basidiomycota</taxon>
        <taxon>Agaricomycotina</taxon>
        <taxon>Tremellomycetes</taxon>
        <taxon>Tremellales</taxon>
        <taxon>Cryptococcaceae</taxon>
        <taxon>Cryptococcus</taxon>
        <taxon>Cryptococcus gattii species complex</taxon>
    </lineage>
</organism>
<dbReference type="GeneID" id="91991672"/>
<evidence type="ECO:0000256" key="2">
    <source>
        <dbReference type="ARBA" id="ARBA00022833"/>
    </source>
</evidence>
<keyword evidence="4" id="KW-0238">DNA-binding</keyword>
<dbReference type="SUPFAM" id="SSF57701">
    <property type="entry name" value="Zn2/Cys6 DNA-binding domain"/>
    <property type="match status" value="1"/>
</dbReference>
<evidence type="ECO:0000256" key="4">
    <source>
        <dbReference type="ARBA" id="ARBA00023125"/>
    </source>
</evidence>
<dbReference type="PANTHER" id="PTHR47659:SF4">
    <property type="entry name" value="ZN(II)2CYS6 TRANSCRIPTION FACTOR (EUROFUNG)"/>
    <property type="match status" value="1"/>
</dbReference>
<evidence type="ECO:0000259" key="9">
    <source>
        <dbReference type="PROSITE" id="PS50048"/>
    </source>
</evidence>
<feature type="compositionally biased region" description="Low complexity" evidence="8">
    <location>
        <begin position="25"/>
        <end position="36"/>
    </location>
</feature>
<dbReference type="RefSeq" id="XP_066612766.1">
    <property type="nucleotide sequence ID" value="XM_066759279.1"/>
</dbReference>
<keyword evidence="5" id="KW-0804">Transcription</keyword>
<evidence type="ECO:0000313" key="12">
    <source>
        <dbReference type="Proteomes" id="UP000054399"/>
    </source>
</evidence>
<evidence type="ECO:0000256" key="7">
    <source>
        <dbReference type="ARBA" id="ARBA00040903"/>
    </source>
</evidence>
<keyword evidence="12" id="KW-1185">Reference proteome</keyword>
<evidence type="ECO:0000256" key="3">
    <source>
        <dbReference type="ARBA" id="ARBA00023015"/>
    </source>
</evidence>
<gene>
    <name evidence="11" type="ORF">I308_104816</name>
</gene>
<accession>A0ABR3BP49</accession>
<feature type="compositionally biased region" description="Polar residues" evidence="8">
    <location>
        <begin position="449"/>
        <end position="471"/>
    </location>
</feature>
<feature type="compositionally biased region" description="Pro residues" evidence="8">
    <location>
        <begin position="478"/>
        <end position="489"/>
    </location>
</feature>
<keyword evidence="2" id="KW-0862">Zinc</keyword>
<feature type="region of interest" description="Disordered" evidence="8">
    <location>
        <begin position="366"/>
        <end position="494"/>
    </location>
</feature>
<dbReference type="SMART" id="SM00091">
    <property type="entry name" value="PAS"/>
    <property type="match status" value="1"/>
</dbReference>
<keyword evidence="3" id="KW-0805">Transcription regulation</keyword>
<evidence type="ECO:0000256" key="6">
    <source>
        <dbReference type="ARBA" id="ARBA00023242"/>
    </source>
</evidence>
<dbReference type="EMBL" id="ATAM02000008">
    <property type="protein sequence ID" value="KAL0245682.1"/>
    <property type="molecule type" value="Genomic_DNA"/>
</dbReference>
<dbReference type="CDD" id="cd00130">
    <property type="entry name" value="PAS"/>
    <property type="match status" value="1"/>
</dbReference>
<evidence type="ECO:0000256" key="8">
    <source>
        <dbReference type="SAM" id="MobiDB-lite"/>
    </source>
</evidence>
<evidence type="ECO:0000256" key="1">
    <source>
        <dbReference type="ARBA" id="ARBA00022723"/>
    </source>
</evidence>
<dbReference type="InterPro" id="IPR001138">
    <property type="entry name" value="Zn2Cys6_DnaBD"/>
</dbReference>
<feature type="region of interest" description="Disordered" evidence="8">
    <location>
        <begin position="179"/>
        <end position="200"/>
    </location>
</feature>
<reference evidence="11" key="1">
    <citation type="submission" date="2015-01" db="EMBL/GenBank/DDBJ databases">
        <authorList>
            <consortium name="The Broad Institute Genomics Platform"/>
            <person name="Cuomo C."/>
            <person name="Litvintseva A."/>
            <person name="Chen Y."/>
            <person name="Heitman J."/>
            <person name="Sun S."/>
            <person name="Springer D."/>
            <person name="Dromer F."/>
            <person name="Young S."/>
            <person name="Zeng Q."/>
            <person name="Gargeya S."/>
            <person name="Abouelleil A."/>
            <person name="Alvarado L."/>
            <person name="Chapman S.B."/>
            <person name="Gainer-Dewar J."/>
            <person name="Goldberg J."/>
            <person name="Griggs A."/>
            <person name="Gujja S."/>
            <person name="Hansen M."/>
            <person name="Howarth C."/>
            <person name="Imamovic A."/>
            <person name="Larimer J."/>
            <person name="Murphy C."/>
            <person name="Naylor J."/>
            <person name="Pearson M."/>
            <person name="Priest M."/>
            <person name="Roberts A."/>
            <person name="Saif S."/>
            <person name="Shea T."/>
            <person name="Sykes S."/>
            <person name="Wortman J."/>
            <person name="Nusbaum C."/>
            <person name="Birren B."/>
        </authorList>
    </citation>
    <scope>NUCLEOTIDE SEQUENCE</scope>
    <source>
        <strain evidence="11">IND107</strain>
    </source>
</reference>
<keyword evidence="6" id="KW-0539">Nucleus</keyword>
<feature type="compositionally biased region" description="Pro residues" evidence="8">
    <location>
        <begin position="402"/>
        <end position="426"/>
    </location>
</feature>
<feature type="region of interest" description="Disordered" evidence="8">
    <location>
        <begin position="114"/>
        <end position="142"/>
    </location>
</feature>
<proteinExistence type="predicted"/>
<evidence type="ECO:0000259" key="10">
    <source>
        <dbReference type="PROSITE" id="PS50112"/>
    </source>
</evidence>
<name>A0ABR3BP49_9TREE</name>
<dbReference type="Gene3D" id="3.30.450.20">
    <property type="entry name" value="PAS domain"/>
    <property type="match status" value="1"/>
</dbReference>
<protein>
    <recommendedName>
        <fullName evidence="7">Transcription activator of gluconeogenesis ERT1</fullName>
    </recommendedName>
</protein>
<dbReference type="PROSITE" id="PS50112">
    <property type="entry name" value="PAS"/>
    <property type="match status" value="1"/>
</dbReference>
<dbReference type="InterPro" id="IPR035965">
    <property type="entry name" value="PAS-like_dom_sf"/>
</dbReference>
<feature type="domain" description="Zn(2)-C6 fungal-type" evidence="9">
    <location>
        <begin position="85"/>
        <end position="114"/>
    </location>
</feature>
<comment type="caution">
    <text evidence="11">The sequence shown here is derived from an EMBL/GenBank/DDBJ whole genome shotgun (WGS) entry which is preliminary data.</text>
</comment>
<dbReference type="PROSITE" id="PS50048">
    <property type="entry name" value="ZN2_CY6_FUNGAL_2"/>
    <property type="match status" value="1"/>
</dbReference>
<dbReference type="InterPro" id="IPR000014">
    <property type="entry name" value="PAS"/>
</dbReference>
<feature type="region of interest" description="Disordered" evidence="8">
    <location>
        <begin position="513"/>
        <end position="542"/>
    </location>
</feature>
<dbReference type="PANTHER" id="PTHR47659">
    <property type="entry name" value="ZN(II)2CYS6 TRANSCRIPTION FACTOR (EUROFUNG)-RELATED"/>
    <property type="match status" value="1"/>
</dbReference>
<dbReference type="InterPro" id="IPR050335">
    <property type="entry name" value="ERT1_acuK_gluconeogen_tf"/>
</dbReference>